<dbReference type="STRING" id="913024.SAMN05421741_11037"/>
<dbReference type="EMBL" id="FOVI01000010">
    <property type="protein sequence ID" value="SFN75181.1"/>
    <property type="molecule type" value="Genomic_DNA"/>
</dbReference>
<reference evidence="3" key="1">
    <citation type="submission" date="2016-10" db="EMBL/GenBank/DDBJ databases">
        <authorList>
            <person name="Varghese N."/>
            <person name="Submissions S."/>
        </authorList>
    </citation>
    <scope>NUCLEOTIDE SEQUENCE [LARGE SCALE GENOMIC DNA]</scope>
    <source>
        <strain evidence="3">DS-12</strain>
    </source>
</reference>
<dbReference type="Pfam" id="PF05016">
    <property type="entry name" value="ParE_toxin"/>
    <property type="match status" value="1"/>
</dbReference>
<evidence type="ECO:0000313" key="2">
    <source>
        <dbReference type="EMBL" id="SFN75181.1"/>
    </source>
</evidence>
<proteinExistence type="predicted"/>
<accession>A0A1I5BL11</accession>
<keyword evidence="3" id="KW-1185">Reference proteome</keyword>
<dbReference type="Gene3D" id="3.30.2310.20">
    <property type="entry name" value="RelE-like"/>
    <property type="match status" value="1"/>
</dbReference>
<gene>
    <name evidence="2" type="ORF">SAMN05421741_11037</name>
</gene>
<dbReference type="OrthoDB" id="981785at2"/>
<protein>
    <submittedName>
        <fullName evidence="2">Plasmid stabilization system protein ParE</fullName>
    </submittedName>
</protein>
<sequence length="101" mass="11610">MYKIKWSNEAKSDVKNIYDFIKLKSVEAAKNLVAAIRNAPNSIIFENQFSADEYALQCRKIVVKNYKILYVADVQNKTIDVIAVFDTRQNPDKLTDIVIKP</sequence>
<dbReference type="InterPro" id="IPR035093">
    <property type="entry name" value="RelE/ParE_toxin_dom_sf"/>
</dbReference>
<name>A0A1I5BL11_9FLAO</name>
<dbReference type="AlphaFoldDB" id="A0A1I5BL11"/>
<keyword evidence="1" id="KW-1277">Toxin-antitoxin system</keyword>
<dbReference type="InterPro" id="IPR007712">
    <property type="entry name" value="RelE/ParE_toxin"/>
</dbReference>
<evidence type="ECO:0000256" key="1">
    <source>
        <dbReference type="ARBA" id="ARBA00022649"/>
    </source>
</evidence>
<evidence type="ECO:0000313" key="3">
    <source>
        <dbReference type="Proteomes" id="UP000199036"/>
    </source>
</evidence>
<dbReference type="RefSeq" id="WP_091522570.1">
    <property type="nucleotide sequence ID" value="NZ_FOVI01000010.1"/>
</dbReference>
<dbReference type="Proteomes" id="UP000199036">
    <property type="component" value="Unassembled WGS sequence"/>
</dbReference>
<organism evidence="2 3">
    <name type="scientific">Paenimyroides ummariense</name>
    <dbReference type="NCBI Taxonomy" id="913024"/>
    <lineage>
        <taxon>Bacteria</taxon>
        <taxon>Pseudomonadati</taxon>
        <taxon>Bacteroidota</taxon>
        <taxon>Flavobacteriia</taxon>
        <taxon>Flavobacteriales</taxon>
        <taxon>Flavobacteriaceae</taxon>
        <taxon>Paenimyroides</taxon>
    </lineage>
</organism>